<name>A0A7C8KQ44_9BACI</name>
<keyword evidence="6" id="KW-1185">Reference proteome</keyword>
<dbReference type="Gene3D" id="3.40.50.300">
    <property type="entry name" value="P-loop containing nucleotide triphosphate hydrolases"/>
    <property type="match status" value="1"/>
</dbReference>
<dbReference type="Proteomes" id="UP000480246">
    <property type="component" value="Unassembled WGS sequence"/>
</dbReference>
<evidence type="ECO:0000313" key="5">
    <source>
        <dbReference type="EMBL" id="KAB8134754.1"/>
    </source>
</evidence>
<comment type="caution">
    <text evidence="5">The sequence shown here is derived from an EMBL/GenBank/DDBJ whole genome shotgun (WGS) entry which is preliminary data.</text>
</comment>
<evidence type="ECO:0000256" key="1">
    <source>
        <dbReference type="ARBA" id="ARBA00005417"/>
    </source>
</evidence>
<reference evidence="5 6" key="1">
    <citation type="submission" date="2019-10" db="EMBL/GenBank/DDBJ databases">
        <title>Gracilibacillus sp. nov. isolated from rice seeds.</title>
        <authorList>
            <person name="He S."/>
        </authorList>
    </citation>
    <scope>NUCLEOTIDE SEQUENCE [LARGE SCALE GENOMIC DNA]</scope>
    <source>
        <strain evidence="5 6">TD8</strain>
    </source>
</reference>
<dbReference type="GO" id="GO:0005524">
    <property type="term" value="F:ATP binding"/>
    <property type="evidence" value="ECO:0007669"/>
    <property type="project" value="UniProtKB-KW"/>
</dbReference>
<dbReference type="InterPro" id="IPR027417">
    <property type="entry name" value="P-loop_NTPase"/>
</dbReference>
<dbReference type="PANTHER" id="PTHR42711:SF5">
    <property type="entry name" value="ABC TRANSPORTER ATP-BINDING PROTEIN NATA"/>
    <property type="match status" value="1"/>
</dbReference>
<evidence type="ECO:0000313" key="6">
    <source>
        <dbReference type="Proteomes" id="UP000480246"/>
    </source>
</evidence>
<sequence length="146" mass="17123">MMAYTPQLLLLDEPFSGVDLISKQKMQADLLDFMENPGHAIIISTHQQEEISTLADHIWIMDRGKIVAKTEKDILSQKWMRMWVEKLPEEIKHHPYVVDFSETASTIVTNNFEELEEVLQQYHVKTTHHHRLELNEILAYLLEKGK</sequence>
<evidence type="ECO:0008006" key="7">
    <source>
        <dbReference type="Google" id="ProtNLM"/>
    </source>
</evidence>
<dbReference type="EMBL" id="WEID01000054">
    <property type="protein sequence ID" value="KAB8134754.1"/>
    <property type="molecule type" value="Genomic_DNA"/>
</dbReference>
<proteinExistence type="inferred from homology"/>
<evidence type="ECO:0000256" key="4">
    <source>
        <dbReference type="ARBA" id="ARBA00022840"/>
    </source>
</evidence>
<comment type="similarity">
    <text evidence="1">Belongs to the ABC transporter superfamily.</text>
</comment>
<protein>
    <recommendedName>
        <fullName evidence="7">ABC transporter ATP-binding protein</fullName>
    </recommendedName>
</protein>
<evidence type="ECO:0000256" key="2">
    <source>
        <dbReference type="ARBA" id="ARBA00022448"/>
    </source>
</evidence>
<dbReference type="InterPro" id="IPR050763">
    <property type="entry name" value="ABC_transporter_ATP-binding"/>
</dbReference>
<keyword evidence="3" id="KW-0547">Nucleotide-binding</keyword>
<evidence type="ECO:0000256" key="3">
    <source>
        <dbReference type="ARBA" id="ARBA00022741"/>
    </source>
</evidence>
<dbReference type="AlphaFoldDB" id="A0A7C8KQ44"/>
<gene>
    <name evidence="5" type="ORF">F9U64_11500</name>
</gene>
<keyword evidence="2" id="KW-0813">Transport</keyword>
<keyword evidence="4" id="KW-0067">ATP-binding</keyword>
<organism evidence="5 6">
    <name type="scientific">Gracilibacillus oryzae</name>
    <dbReference type="NCBI Taxonomy" id="1672701"/>
    <lineage>
        <taxon>Bacteria</taxon>
        <taxon>Bacillati</taxon>
        <taxon>Bacillota</taxon>
        <taxon>Bacilli</taxon>
        <taxon>Bacillales</taxon>
        <taxon>Bacillaceae</taxon>
        <taxon>Gracilibacillus</taxon>
    </lineage>
</organism>
<dbReference type="PANTHER" id="PTHR42711">
    <property type="entry name" value="ABC TRANSPORTER ATP-BINDING PROTEIN"/>
    <property type="match status" value="1"/>
</dbReference>
<dbReference type="SUPFAM" id="SSF52540">
    <property type="entry name" value="P-loop containing nucleoside triphosphate hydrolases"/>
    <property type="match status" value="1"/>
</dbReference>
<accession>A0A7C8KQ44</accession>
<dbReference type="OrthoDB" id="2960217at2"/>